<evidence type="ECO:0000256" key="1">
    <source>
        <dbReference type="ARBA" id="ARBA00022555"/>
    </source>
</evidence>
<evidence type="ECO:0000313" key="5">
    <source>
        <dbReference type="EMBL" id="KAK5047847.1"/>
    </source>
</evidence>
<name>A0ABR0IU21_9EURO</name>
<keyword evidence="6" id="KW-1185">Reference proteome</keyword>
<evidence type="ECO:0000313" key="6">
    <source>
        <dbReference type="Proteomes" id="UP001345691"/>
    </source>
</evidence>
<keyword evidence="2 3" id="KW-0694">RNA-binding</keyword>
<proteinExistence type="predicted"/>
<dbReference type="PANTHER" id="PTHR11586">
    <property type="entry name" value="TRNA-AMINOACYLATION COFACTOR ARC1 FAMILY MEMBER"/>
    <property type="match status" value="1"/>
</dbReference>
<dbReference type="SUPFAM" id="SSF50249">
    <property type="entry name" value="Nucleic acid-binding proteins"/>
    <property type="match status" value="1"/>
</dbReference>
<accession>A0ABR0IU21</accession>
<dbReference type="InterPro" id="IPR012340">
    <property type="entry name" value="NA-bd_OB-fold"/>
</dbReference>
<comment type="caution">
    <text evidence="5">The sequence shown here is derived from an EMBL/GenBank/DDBJ whole genome shotgun (WGS) entry which is preliminary data.</text>
</comment>
<gene>
    <name evidence="5" type="primary">ARC1_2</name>
    <name evidence="5" type="ORF">LTR69_011479</name>
</gene>
<dbReference type="PANTHER" id="PTHR11586:SF33">
    <property type="entry name" value="AMINOACYL TRNA SYNTHASE COMPLEX-INTERACTING MULTIFUNCTIONAL PROTEIN 1"/>
    <property type="match status" value="1"/>
</dbReference>
<reference evidence="5 6" key="1">
    <citation type="submission" date="2023-08" db="EMBL/GenBank/DDBJ databases">
        <title>Black Yeasts Isolated from many extreme environments.</title>
        <authorList>
            <person name="Coleine C."/>
            <person name="Stajich J.E."/>
            <person name="Selbmann L."/>
        </authorList>
    </citation>
    <scope>NUCLEOTIDE SEQUENCE [LARGE SCALE GENOMIC DNA]</scope>
    <source>
        <strain evidence="5 6">CCFEE 6328</strain>
    </source>
</reference>
<feature type="domain" description="TRNA-binding" evidence="4">
    <location>
        <begin position="1"/>
        <end position="62"/>
    </location>
</feature>
<dbReference type="EMBL" id="JAVRRF010000080">
    <property type="protein sequence ID" value="KAK5047847.1"/>
    <property type="molecule type" value="Genomic_DNA"/>
</dbReference>
<dbReference type="Pfam" id="PF01588">
    <property type="entry name" value="tRNA_bind"/>
    <property type="match status" value="1"/>
</dbReference>
<dbReference type="Proteomes" id="UP001345691">
    <property type="component" value="Unassembled WGS sequence"/>
</dbReference>
<evidence type="ECO:0000259" key="4">
    <source>
        <dbReference type="PROSITE" id="PS50886"/>
    </source>
</evidence>
<dbReference type="PROSITE" id="PS50886">
    <property type="entry name" value="TRBD"/>
    <property type="match status" value="1"/>
</dbReference>
<protein>
    <submittedName>
        <fullName evidence="5">G4 quadruplex nucleic acid binding protein</fullName>
    </submittedName>
</protein>
<sequence>MQNRKVVVIANLKPVNMRSTKSTAMVLAASPPSEEGTDPYAADRVVELVDRPEGAEARDPMYFEGWPHGEGKGSERLLNPKKTQWEAIQPGFFTSEALVVGFDAFKTDIEGSEKENLTIEGKEKCTVLSLKGAIVR</sequence>
<keyword evidence="1 3" id="KW-0820">tRNA-binding</keyword>
<dbReference type="InterPro" id="IPR051270">
    <property type="entry name" value="Tyrosine-tRNA_ligase_regulator"/>
</dbReference>
<organism evidence="5 6">
    <name type="scientific">Exophiala sideris</name>
    <dbReference type="NCBI Taxonomy" id="1016849"/>
    <lineage>
        <taxon>Eukaryota</taxon>
        <taxon>Fungi</taxon>
        <taxon>Dikarya</taxon>
        <taxon>Ascomycota</taxon>
        <taxon>Pezizomycotina</taxon>
        <taxon>Eurotiomycetes</taxon>
        <taxon>Chaetothyriomycetidae</taxon>
        <taxon>Chaetothyriales</taxon>
        <taxon>Herpotrichiellaceae</taxon>
        <taxon>Exophiala</taxon>
    </lineage>
</organism>
<evidence type="ECO:0000256" key="3">
    <source>
        <dbReference type="PROSITE-ProRule" id="PRU00209"/>
    </source>
</evidence>
<evidence type="ECO:0000256" key="2">
    <source>
        <dbReference type="ARBA" id="ARBA00022884"/>
    </source>
</evidence>
<dbReference type="Gene3D" id="2.40.50.140">
    <property type="entry name" value="Nucleic acid-binding proteins"/>
    <property type="match status" value="1"/>
</dbReference>
<dbReference type="InterPro" id="IPR002547">
    <property type="entry name" value="tRNA-bd_dom"/>
</dbReference>